<feature type="region of interest" description="Disordered" evidence="1">
    <location>
        <begin position="44"/>
        <end position="83"/>
    </location>
</feature>
<dbReference type="RefSeq" id="WP_106603971.1">
    <property type="nucleotide sequence ID" value="NZ_PYGK01000009.1"/>
</dbReference>
<keyword evidence="2" id="KW-0812">Transmembrane</keyword>
<feature type="compositionally biased region" description="Polar residues" evidence="1">
    <location>
        <begin position="44"/>
        <end position="77"/>
    </location>
</feature>
<dbReference type="Proteomes" id="UP000240978">
    <property type="component" value="Unassembled WGS sequence"/>
</dbReference>
<dbReference type="AlphaFoldDB" id="A0A2P8G0Y4"/>
<sequence length="83" mass="8817">MRKQKKDLGNNAITVRLALCKIGITTCLAIILSIFLFACGSSRESGNTTDTANVIQSGNTNAADTMSHATDTSSQRPDSMPIK</sequence>
<feature type="transmembrane region" description="Helical" evidence="2">
    <location>
        <begin position="12"/>
        <end position="38"/>
    </location>
</feature>
<keyword evidence="2" id="KW-0472">Membrane</keyword>
<dbReference type="OrthoDB" id="676979at2"/>
<name>A0A2P8G0Y4_9BACT</name>
<dbReference type="EMBL" id="PYGK01000009">
    <property type="protein sequence ID" value="PSL27629.1"/>
    <property type="molecule type" value="Genomic_DNA"/>
</dbReference>
<protein>
    <submittedName>
        <fullName evidence="3">Uncharacterized protein</fullName>
    </submittedName>
</protein>
<evidence type="ECO:0000313" key="4">
    <source>
        <dbReference type="Proteomes" id="UP000240978"/>
    </source>
</evidence>
<proteinExistence type="predicted"/>
<comment type="caution">
    <text evidence="3">The sequence shown here is derived from an EMBL/GenBank/DDBJ whole genome shotgun (WGS) entry which is preliminary data.</text>
</comment>
<reference evidence="3 4" key="1">
    <citation type="submission" date="2018-03" db="EMBL/GenBank/DDBJ databases">
        <title>Genomic Encyclopedia of Archaeal and Bacterial Type Strains, Phase II (KMG-II): from individual species to whole genera.</title>
        <authorList>
            <person name="Goeker M."/>
        </authorList>
    </citation>
    <scope>NUCLEOTIDE SEQUENCE [LARGE SCALE GENOMIC DNA]</scope>
    <source>
        <strain evidence="3 4">DSM 18107</strain>
    </source>
</reference>
<keyword evidence="2" id="KW-1133">Transmembrane helix</keyword>
<evidence type="ECO:0000313" key="3">
    <source>
        <dbReference type="EMBL" id="PSL27629.1"/>
    </source>
</evidence>
<evidence type="ECO:0000256" key="1">
    <source>
        <dbReference type="SAM" id="MobiDB-lite"/>
    </source>
</evidence>
<keyword evidence="4" id="KW-1185">Reference proteome</keyword>
<evidence type="ECO:0000256" key="2">
    <source>
        <dbReference type="SAM" id="Phobius"/>
    </source>
</evidence>
<gene>
    <name evidence="3" type="ORF">CLV42_109164</name>
</gene>
<accession>A0A2P8G0Y4</accession>
<organism evidence="3 4">
    <name type="scientific">Chitinophaga ginsengisoli</name>
    <dbReference type="NCBI Taxonomy" id="363837"/>
    <lineage>
        <taxon>Bacteria</taxon>
        <taxon>Pseudomonadati</taxon>
        <taxon>Bacteroidota</taxon>
        <taxon>Chitinophagia</taxon>
        <taxon>Chitinophagales</taxon>
        <taxon>Chitinophagaceae</taxon>
        <taxon>Chitinophaga</taxon>
    </lineage>
</organism>